<feature type="compositionally biased region" description="Low complexity" evidence="1">
    <location>
        <begin position="15"/>
        <end position="24"/>
    </location>
</feature>
<evidence type="ECO:0000256" key="1">
    <source>
        <dbReference type="SAM" id="MobiDB-lite"/>
    </source>
</evidence>
<keyword evidence="3" id="KW-1185">Reference proteome</keyword>
<dbReference type="Proteomes" id="UP000053647">
    <property type="component" value="Unassembled WGS sequence"/>
</dbReference>
<accession>A0A0C9T7B8</accession>
<feature type="region of interest" description="Disordered" evidence="1">
    <location>
        <begin position="1"/>
        <end position="112"/>
    </location>
</feature>
<protein>
    <submittedName>
        <fullName evidence="2">Uncharacterized protein</fullName>
    </submittedName>
</protein>
<sequence>MSSHGEGDSVEDAAKALLQLKGGAPMPSGSRPRPQLVQRPDQLDSNPVKASDPNPERNVVDSTVLNNATNSHRHEDNSADSQVVDTAVAKNNKRKKGKAGAETKATVSVTPH</sequence>
<name>A0A0C9T7B8_PAXIN</name>
<proteinExistence type="predicted"/>
<reference evidence="3" key="2">
    <citation type="submission" date="2015-01" db="EMBL/GenBank/DDBJ databases">
        <title>Evolutionary Origins and Diversification of the Mycorrhizal Mutualists.</title>
        <authorList>
            <consortium name="DOE Joint Genome Institute"/>
            <consortium name="Mycorrhizal Genomics Consortium"/>
            <person name="Kohler A."/>
            <person name="Kuo A."/>
            <person name="Nagy L.G."/>
            <person name="Floudas D."/>
            <person name="Copeland A."/>
            <person name="Barry K.W."/>
            <person name="Cichocki N."/>
            <person name="Veneault-Fourrey C."/>
            <person name="LaButti K."/>
            <person name="Lindquist E.A."/>
            <person name="Lipzen A."/>
            <person name="Lundell T."/>
            <person name="Morin E."/>
            <person name="Murat C."/>
            <person name="Riley R."/>
            <person name="Ohm R."/>
            <person name="Sun H."/>
            <person name="Tunlid A."/>
            <person name="Henrissat B."/>
            <person name="Grigoriev I.V."/>
            <person name="Hibbett D.S."/>
            <person name="Martin F."/>
        </authorList>
    </citation>
    <scope>NUCLEOTIDE SEQUENCE [LARGE SCALE GENOMIC DNA]</scope>
    <source>
        <strain evidence="3">ATCC 200175</strain>
    </source>
</reference>
<dbReference type="EMBL" id="KN820020">
    <property type="protein sequence ID" value="KIJ07098.1"/>
    <property type="molecule type" value="Genomic_DNA"/>
</dbReference>
<evidence type="ECO:0000313" key="3">
    <source>
        <dbReference type="Proteomes" id="UP000053647"/>
    </source>
</evidence>
<dbReference type="HOGENOM" id="CLU_2146665_0_0_1"/>
<reference evidence="2 3" key="1">
    <citation type="submission" date="2014-06" db="EMBL/GenBank/DDBJ databases">
        <authorList>
            <consortium name="DOE Joint Genome Institute"/>
            <person name="Kuo A."/>
            <person name="Kohler A."/>
            <person name="Nagy L.G."/>
            <person name="Floudas D."/>
            <person name="Copeland A."/>
            <person name="Barry K.W."/>
            <person name="Cichocki N."/>
            <person name="Veneault-Fourrey C."/>
            <person name="LaButti K."/>
            <person name="Lindquist E.A."/>
            <person name="Lipzen A."/>
            <person name="Lundell T."/>
            <person name="Morin E."/>
            <person name="Murat C."/>
            <person name="Sun H."/>
            <person name="Tunlid A."/>
            <person name="Henrissat B."/>
            <person name="Grigoriev I.V."/>
            <person name="Hibbett D.S."/>
            <person name="Martin F."/>
            <person name="Nordberg H.P."/>
            <person name="Cantor M.N."/>
            <person name="Hua S.X."/>
        </authorList>
    </citation>
    <scope>NUCLEOTIDE SEQUENCE [LARGE SCALE GENOMIC DNA]</scope>
    <source>
        <strain evidence="2 3">ATCC 200175</strain>
    </source>
</reference>
<feature type="compositionally biased region" description="Polar residues" evidence="1">
    <location>
        <begin position="60"/>
        <end position="70"/>
    </location>
</feature>
<organism evidence="2 3">
    <name type="scientific">Paxillus involutus ATCC 200175</name>
    <dbReference type="NCBI Taxonomy" id="664439"/>
    <lineage>
        <taxon>Eukaryota</taxon>
        <taxon>Fungi</taxon>
        <taxon>Dikarya</taxon>
        <taxon>Basidiomycota</taxon>
        <taxon>Agaricomycotina</taxon>
        <taxon>Agaricomycetes</taxon>
        <taxon>Agaricomycetidae</taxon>
        <taxon>Boletales</taxon>
        <taxon>Paxilineae</taxon>
        <taxon>Paxillaceae</taxon>
        <taxon>Paxillus</taxon>
    </lineage>
</organism>
<evidence type="ECO:0000313" key="2">
    <source>
        <dbReference type="EMBL" id="KIJ07098.1"/>
    </source>
</evidence>
<dbReference type="AlphaFoldDB" id="A0A0C9T7B8"/>
<gene>
    <name evidence="2" type="ORF">PAXINDRAFT_19698</name>
</gene>